<dbReference type="GO" id="GO:0005524">
    <property type="term" value="F:ATP binding"/>
    <property type="evidence" value="ECO:0007669"/>
    <property type="project" value="InterPro"/>
</dbReference>
<evidence type="ECO:0000259" key="1">
    <source>
        <dbReference type="PROSITE" id="PS50011"/>
    </source>
</evidence>
<dbReference type="Gene3D" id="1.10.510.10">
    <property type="entry name" value="Transferase(Phosphotransferase) domain 1"/>
    <property type="match status" value="1"/>
</dbReference>
<comment type="caution">
    <text evidence="2">The sequence shown here is derived from an EMBL/GenBank/DDBJ whole genome shotgun (WGS) entry which is preliminary data.</text>
</comment>
<dbReference type="PROSITE" id="PS50011">
    <property type="entry name" value="PROTEIN_KINASE_DOM"/>
    <property type="match status" value="1"/>
</dbReference>
<dbReference type="GO" id="GO:0004672">
    <property type="term" value="F:protein kinase activity"/>
    <property type="evidence" value="ECO:0007669"/>
    <property type="project" value="InterPro"/>
</dbReference>
<feature type="domain" description="Protein kinase" evidence="1">
    <location>
        <begin position="64"/>
        <end position="253"/>
    </location>
</feature>
<reference evidence="2 3" key="1">
    <citation type="submission" date="2019-10" db="EMBL/GenBank/DDBJ databases">
        <authorList>
            <person name="Palmer J.M."/>
        </authorList>
    </citation>
    <scope>NUCLEOTIDE SEQUENCE [LARGE SCALE GENOMIC DNA]</scope>
    <source>
        <strain evidence="2 3">TWF696</strain>
    </source>
</reference>
<proteinExistence type="predicted"/>
<accession>A0AAV9VCR6</accession>
<dbReference type="InterPro" id="IPR011009">
    <property type="entry name" value="Kinase-like_dom_sf"/>
</dbReference>
<sequence>MSSQQVAWNAQYVEAFRAQYGDHAPLPTYQFPRRRCPAESESWVMWPPQSPHRIIDDLIPPSLDQPPRRLGTGSNGTIYLIGEDLALKETKRTGEYDMMRHARDCSVYPIGRVLELDEGKPKQVGILMEKSAPLYLRRLSFDEATKIAGEMVLLVNKLHAYGVIHGDIRPSHFLRCRDKKLRLCDFEAARLVDENPEDLDNTTYRSGKYYADIRQPPSIDDDWLALTKTIRQLYDVFARGEQILQRPGPSSLD</sequence>
<gene>
    <name evidence="2" type="ORF">TWF696_000910</name>
</gene>
<keyword evidence="3" id="KW-1185">Reference proteome</keyword>
<dbReference type="EMBL" id="JAVHNQ010000001">
    <property type="protein sequence ID" value="KAK6359772.1"/>
    <property type="molecule type" value="Genomic_DNA"/>
</dbReference>
<dbReference type="AlphaFoldDB" id="A0AAV9VCR6"/>
<evidence type="ECO:0000313" key="2">
    <source>
        <dbReference type="EMBL" id="KAK6359772.1"/>
    </source>
</evidence>
<name>A0AAV9VCR6_9PEZI</name>
<organism evidence="2 3">
    <name type="scientific">Orbilia brochopaga</name>
    <dbReference type="NCBI Taxonomy" id="3140254"/>
    <lineage>
        <taxon>Eukaryota</taxon>
        <taxon>Fungi</taxon>
        <taxon>Dikarya</taxon>
        <taxon>Ascomycota</taxon>
        <taxon>Pezizomycotina</taxon>
        <taxon>Orbiliomycetes</taxon>
        <taxon>Orbiliales</taxon>
        <taxon>Orbiliaceae</taxon>
        <taxon>Orbilia</taxon>
    </lineage>
</organism>
<dbReference type="Proteomes" id="UP001375240">
    <property type="component" value="Unassembled WGS sequence"/>
</dbReference>
<dbReference type="InterPro" id="IPR000719">
    <property type="entry name" value="Prot_kinase_dom"/>
</dbReference>
<dbReference type="SUPFAM" id="SSF56112">
    <property type="entry name" value="Protein kinase-like (PK-like)"/>
    <property type="match status" value="1"/>
</dbReference>
<evidence type="ECO:0000313" key="3">
    <source>
        <dbReference type="Proteomes" id="UP001375240"/>
    </source>
</evidence>
<protein>
    <recommendedName>
        <fullName evidence="1">Protein kinase domain-containing protein</fullName>
    </recommendedName>
</protein>